<dbReference type="GO" id="GO:0020037">
    <property type="term" value="F:heme binding"/>
    <property type="evidence" value="ECO:0007669"/>
    <property type="project" value="UniProtKB-ARBA"/>
</dbReference>
<evidence type="ECO:0000313" key="4">
    <source>
        <dbReference type="EMBL" id="ERF70681.1"/>
    </source>
</evidence>
<dbReference type="HOGENOM" id="CLU_042860_3_2_1"/>
<evidence type="ECO:0000259" key="3">
    <source>
        <dbReference type="SMART" id="SM01117"/>
    </source>
</evidence>
<dbReference type="Proteomes" id="UP000019373">
    <property type="component" value="Unassembled WGS sequence"/>
</dbReference>
<accession>U1GG09</accession>
<dbReference type="Gene3D" id="3.10.120.10">
    <property type="entry name" value="Cytochrome b5-like heme/steroid binding domain"/>
    <property type="match status" value="1"/>
</dbReference>
<dbReference type="GO" id="GO:0005783">
    <property type="term" value="C:endoplasmic reticulum"/>
    <property type="evidence" value="ECO:0007669"/>
    <property type="project" value="TreeGrafter"/>
</dbReference>
<dbReference type="GO" id="GO:0016020">
    <property type="term" value="C:membrane"/>
    <property type="evidence" value="ECO:0007669"/>
    <property type="project" value="TreeGrafter"/>
</dbReference>
<feature type="compositionally biased region" description="Basic and acidic residues" evidence="2">
    <location>
        <begin position="1"/>
        <end position="11"/>
    </location>
</feature>
<dbReference type="RefSeq" id="XP_007803739.1">
    <property type="nucleotide sequence ID" value="XM_007805548.1"/>
</dbReference>
<dbReference type="EMBL" id="KE721301">
    <property type="protein sequence ID" value="ERF70681.1"/>
    <property type="molecule type" value="Genomic_DNA"/>
</dbReference>
<dbReference type="InterPro" id="IPR001199">
    <property type="entry name" value="Cyt_B5-like_heme/steroid-bd"/>
</dbReference>
<protein>
    <recommendedName>
        <fullName evidence="3">Cytochrome b5 heme-binding domain-containing protein</fullName>
    </recommendedName>
</protein>
<dbReference type="Pfam" id="PF00173">
    <property type="entry name" value="Cyt-b5"/>
    <property type="match status" value="1"/>
</dbReference>
<dbReference type="InterPro" id="IPR050577">
    <property type="entry name" value="MAPR/NEUFC/NENF-like"/>
</dbReference>
<organism evidence="4 5">
    <name type="scientific">Endocarpon pusillum (strain Z07020 / HMAS-L-300199)</name>
    <name type="common">Lichen-forming fungus</name>
    <dbReference type="NCBI Taxonomy" id="1263415"/>
    <lineage>
        <taxon>Eukaryota</taxon>
        <taxon>Fungi</taxon>
        <taxon>Dikarya</taxon>
        <taxon>Ascomycota</taxon>
        <taxon>Pezizomycotina</taxon>
        <taxon>Eurotiomycetes</taxon>
        <taxon>Chaetothyriomycetidae</taxon>
        <taxon>Verrucariales</taxon>
        <taxon>Verrucariaceae</taxon>
        <taxon>Endocarpon</taxon>
    </lineage>
</organism>
<dbReference type="SUPFAM" id="SSF55856">
    <property type="entry name" value="Cytochrome b5-like heme/steroid binding domain"/>
    <property type="match status" value="1"/>
</dbReference>
<dbReference type="PANTHER" id="PTHR10281">
    <property type="entry name" value="MEMBRANE-ASSOCIATED PROGESTERONE RECEPTOR COMPONENT-RELATED"/>
    <property type="match status" value="1"/>
</dbReference>
<evidence type="ECO:0000256" key="1">
    <source>
        <dbReference type="ARBA" id="ARBA00038357"/>
    </source>
</evidence>
<dbReference type="SMART" id="SM01117">
    <property type="entry name" value="Cyt-b5"/>
    <property type="match status" value="1"/>
</dbReference>
<feature type="domain" description="Cytochrome b5 heme-binding" evidence="3">
    <location>
        <begin position="55"/>
        <end position="143"/>
    </location>
</feature>
<dbReference type="GeneID" id="19237600"/>
<dbReference type="PANTHER" id="PTHR10281:SF115">
    <property type="entry name" value="BINDING PROTEIN, PUTATIVE (AFU_ORTHOLOGUE AFUA_4G06240)-RELATED"/>
    <property type="match status" value="1"/>
</dbReference>
<name>U1GG09_ENDPU</name>
<feature type="region of interest" description="Disordered" evidence="2">
    <location>
        <begin position="1"/>
        <end position="28"/>
    </location>
</feature>
<sequence length="148" mass="16439">MSDKGHVEEPKNFAPKTPVNLDPPKDDPITYEELSKCDGVFRPYANEHRLPVLNFSTGSDPSKPTLVAIKGTVFDVSGNDAYGPKGQYHIFAGKDPSRALATSSLKPEDCVPEWNDLDDKYQTVLGEWFTFFSKRYNIVGKVQGATNK</sequence>
<dbReference type="FunFam" id="3.10.120.10:FF:000003">
    <property type="entry name" value="membrane-associated progesterone receptor component 1"/>
    <property type="match status" value="1"/>
</dbReference>
<dbReference type="eggNOG" id="KOG1110">
    <property type="taxonomic scope" value="Eukaryota"/>
</dbReference>
<dbReference type="OrthoDB" id="899at2759"/>
<dbReference type="AlphaFoldDB" id="U1GG09"/>
<keyword evidence="5" id="KW-1185">Reference proteome</keyword>
<dbReference type="InterPro" id="IPR036400">
    <property type="entry name" value="Cyt_B5-like_heme/steroid_sf"/>
</dbReference>
<proteinExistence type="inferred from homology"/>
<evidence type="ECO:0000313" key="5">
    <source>
        <dbReference type="Proteomes" id="UP000019373"/>
    </source>
</evidence>
<dbReference type="OMA" id="PGGSYCM"/>
<comment type="similarity">
    <text evidence="1">Belongs to the cytochrome b5 family. MAPR subfamily.</text>
</comment>
<gene>
    <name evidence="4" type="ORF">EPUS_02547</name>
</gene>
<reference evidence="5" key="1">
    <citation type="journal article" date="2014" name="BMC Genomics">
        <title>Genome characteristics reveal the impact of lichenization on lichen-forming fungus Endocarpon pusillum Hedwig (Verrucariales, Ascomycota).</title>
        <authorList>
            <person name="Wang Y.-Y."/>
            <person name="Liu B."/>
            <person name="Zhang X.-Y."/>
            <person name="Zhou Q.-M."/>
            <person name="Zhang T."/>
            <person name="Li H."/>
            <person name="Yu Y.-F."/>
            <person name="Zhang X.-L."/>
            <person name="Hao X.-Y."/>
            <person name="Wang M."/>
            <person name="Wang L."/>
            <person name="Wei J.-C."/>
        </authorList>
    </citation>
    <scope>NUCLEOTIDE SEQUENCE [LARGE SCALE GENOMIC DNA]</scope>
    <source>
        <strain evidence="5">Z07020 / HMAS-L-300199</strain>
    </source>
</reference>
<evidence type="ECO:0000256" key="2">
    <source>
        <dbReference type="SAM" id="MobiDB-lite"/>
    </source>
</evidence>